<dbReference type="PANTHER" id="PTHR42908">
    <property type="entry name" value="TRANSLATION ELONGATION FACTOR-RELATED"/>
    <property type="match status" value="1"/>
</dbReference>
<dbReference type="GO" id="GO:0005829">
    <property type="term" value="C:cytosol"/>
    <property type="evidence" value="ECO:0007669"/>
    <property type="project" value="TreeGrafter"/>
</dbReference>
<dbReference type="Gene3D" id="3.40.50.300">
    <property type="entry name" value="P-loop containing nucleotide triphosphate hydrolases"/>
    <property type="match status" value="2"/>
</dbReference>
<protein>
    <recommendedName>
        <fullName evidence="11">Histone deacetylase</fullName>
    </recommendedName>
</protein>
<dbReference type="SUPFAM" id="SSF52540">
    <property type="entry name" value="P-loop containing nucleoside triphosphate hydrolases"/>
    <property type="match status" value="1"/>
</dbReference>
<dbReference type="CDD" id="cd09992">
    <property type="entry name" value="HDAC_classII"/>
    <property type="match status" value="1"/>
</dbReference>
<dbReference type="Pfam" id="PF00850">
    <property type="entry name" value="Hist_deacetyl"/>
    <property type="match status" value="1"/>
</dbReference>
<keyword evidence="4" id="KW-0648">Protein biosynthesis</keyword>
<sequence>MSQERPCSPLEFHHNRGLSSSALNDGLTENHVVDVGALRTAMTGKGSTAKIFAELNSEGFALAVVNDEFSDDGFKETENSNRSEEEISGEDDDGGVGDVGDGEESDDNENEDVGRQIRGTDDQDVSEGDDDEIMWSVTTDLIEYRGQTRLRGTRSGASKKDVCGVSRFDYRNVARGGNIFTVNFIIFMMVKFTGEQARRVMARSSNVRNICIINRHDCGNSTLKYSLVEADGSVAREEAGDARVTDIEEDELRCGSISVYYVVPHDLPSQFEKNGNEDLINLIDAPSQADLSSDIAGSMHITDGALVVVDCIEGLDVQADVDGEEAYHMISQTLDNVNFIMGSNTDNLFGDIHVSPEKGTVAFSAGLHGWAFTLGTFAKVYASEFRIDETKMMELLWGDNFYDSSTEKWFTKPTGAPTSSNHLLEMVILHLPSPLAAQKYRLENLYGGPIDDIYATALRNCDQNGPLMLYVSKIIPASDKGSSFAFGRVFSGKLSTGMKVRMMDPNCLPGQKEGIILQAPVICLGKTQQSVEEVPCGNMVYMFGLDQSVTENATLTNEEVDAYPIRDMKFSVARVALQRRVVSKLNADAKEAFFNDDFEKSVRLFTQAIETGCPTAQLYFDRAQVHFKTGNYCAAVADCNKAITLDDSLNKAYFLKGFSQFKLKNDQEAKKTLGFSFQSPANDTRLSVLSDTCSEPTATGRPIGSVRKSGNWEKSLKLLGLSELACDEAAESSKATSTNNLAGDEAVEASTSQVNQTEKAQTIAGKGQTKVFIIYDYDMCNHRPNTTIDDDSAKRIPAIIEKLEEEDLLRRCDVASKATVVNVNHVHAVHSAPYYDFIKQLPLKGRQFYPYKAFYEEGIVCSGGTSRAVDLAAGAVVEACRLVFIGQYESAFAIVQPPGHHAYSSYACGFCYLNNVAIGAKYLQLEQNVGKILVIDFDVHHGDGTQSIFLDDNRVLFLSIHRDDMYPTKGTTTKGLNDIGVGNGKGYTINASLGYAITNGDMLAVFDYLFLPVAQEFEPDFVLVSAGFDAAIHDIGQSTVDPACYGELVRRIKNISHGKLVLALEGGYKSSLPDSCAACVKALLSENTEIVRTYKDTTPKTWGIIAEPNQGTKEPPRTCVLSSLPPPGPGGPRPSARAPAPHLSRRHFLNASTGQCIQVDVPELGDHGVLGSSTEGLLVLFCKATGAVRLLNPLTRQTAELPPFASLQDDGFRPGYIGRYWSSNVSLLEDGAILLRYFSPGGTGALAVAKPGDKCWALFRNSTSRGLFPAMTFAGRFYGVSDHAVMVLDTSSAPPRLVVAAELTMPLRWMTDTVHLVDNGGELMLVHRMLLGRVYPDNRQHNEFKRNNKRTYKVYRVNLEKGKTMPARGLGGRAVFIGLSRALSVSPQVFPSIDGNTVYPGLALDERGGDEQIGAHHLRDGSAQSFKLRQKNWPRTSLEYSGLSSCLCKWIAETHPVLLCCKKWL</sequence>
<name>A0AAV5E0T0_ELECO</name>
<dbReference type="InterPro" id="IPR027417">
    <property type="entry name" value="P-loop_NTPase"/>
</dbReference>
<dbReference type="Pfam" id="PF00009">
    <property type="entry name" value="GTP_EFTU"/>
    <property type="match status" value="1"/>
</dbReference>
<dbReference type="PRINTS" id="PR01270">
    <property type="entry name" value="HDASUPER"/>
</dbReference>
<dbReference type="Pfam" id="PF03478">
    <property type="entry name" value="Beta-prop_KIB1-4"/>
    <property type="match status" value="1"/>
</dbReference>
<evidence type="ECO:0000256" key="5">
    <source>
        <dbReference type="SAM" id="MobiDB-lite"/>
    </source>
</evidence>
<dbReference type="Gene3D" id="1.25.40.10">
    <property type="entry name" value="Tetratricopeptide repeat domain"/>
    <property type="match status" value="1"/>
</dbReference>
<reference evidence="9" key="1">
    <citation type="journal article" date="2018" name="DNA Res.">
        <title>Multiple hybrid de novo genome assembly of finger millet, an orphan allotetraploid crop.</title>
        <authorList>
            <person name="Hatakeyama M."/>
            <person name="Aluri S."/>
            <person name="Balachadran M.T."/>
            <person name="Sivarajan S.R."/>
            <person name="Patrignani A."/>
            <person name="Gruter S."/>
            <person name="Poveda L."/>
            <person name="Shimizu-Inatsugi R."/>
            <person name="Baeten J."/>
            <person name="Francoijs K.J."/>
            <person name="Nataraja K.N."/>
            <person name="Reddy Y.A.N."/>
            <person name="Phadnis S."/>
            <person name="Ravikumar R.L."/>
            <person name="Schlapbach R."/>
            <person name="Sreeman S.M."/>
            <person name="Shimizu K.K."/>
        </authorList>
    </citation>
    <scope>NUCLEOTIDE SEQUENCE</scope>
</reference>
<reference evidence="9" key="2">
    <citation type="submission" date="2021-12" db="EMBL/GenBank/DDBJ databases">
        <title>Resequencing data analysis of finger millet.</title>
        <authorList>
            <person name="Hatakeyama M."/>
            <person name="Aluri S."/>
            <person name="Balachadran M.T."/>
            <person name="Sivarajan S.R."/>
            <person name="Poveda L."/>
            <person name="Shimizu-Inatsugi R."/>
            <person name="Schlapbach R."/>
            <person name="Sreeman S.M."/>
            <person name="Shimizu K.K."/>
        </authorList>
    </citation>
    <scope>NUCLEOTIDE SEQUENCE</scope>
</reference>
<evidence type="ECO:0000256" key="1">
    <source>
        <dbReference type="ARBA" id="ARBA00001947"/>
    </source>
</evidence>
<evidence type="ECO:0000313" key="10">
    <source>
        <dbReference type="Proteomes" id="UP001054889"/>
    </source>
</evidence>
<dbReference type="GO" id="GO:1990904">
    <property type="term" value="C:ribonucleoprotein complex"/>
    <property type="evidence" value="ECO:0007669"/>
    <property type="project" value="TreeGrafter"/>
</dbReference>
<dbReference type="InterPro" id="IPR009000">
    <property type="entry name" value="Transl_B-barrel_sf"/>
</dbReference>
<dbReference type="InterPro" id="IPR000286">
    <property type="entry name" value="HDACs"/>
</dbReference>
<feature type="compositionally biased region" description="Basic and acidic residues" evidence="5">
    <location>
        <begin position="112"/>
        <end position="121"/>
    </location>
</feature>
<dbReference type="InterPro" id="IPR000795">
    <property type="entry name" value="T_Tr_GTP-bd_dom"/>
</dbReference>
<dbReference type="CDD" id="cd16268">
    <property type="entry name" value="EF2_II"/>
    <property type="match status" value="1"/>
</dbReference>
<feature type="region of interest" description="Disordered" evidence="5">
    <location>
        <begin position="71"/>
        <end position="132"/>
    </location>
</feature>
<comment type="cofactor">
    <cofactor evidence="1">
        <name>Zn(2+)</name>
        <dbReference type="ChEBI" id="CHEBI:29105"/>
    </cofactor>
</comment>
<dbReference type="GO" id="GO:0003746">
    <property type="term" value="F:translation elongation factor activity"/>
    <property type="evidence" value="ECO:0007669"/>
    <property type="project" value="UniProtKB-KW"/>
</dbReference>
<dbReference type="Gene3D" id="3.40.800.20">
    <property type="entry name" value="Histone deacetylase domain"/>
    <property type="match status" value="1"/>
</dbReference>
<gene>
    <name evidence="9" type="primary">gb03048</name>
    <name evidence="9" type="ORF">PR202_gb03048</name>
</gene>
<feature type="compositionally biased region" description="Basic and acidic residues" evidence="5">
    <location>
        <begin position="72"/>
        <end position="85"/>
    </location>
</feature>
<evidence type="ECO:0000256" key="2">
    <source>
        <dbReference type="ARBA" id="ARBA00022490"/>
    </source>
</evidence>
<dbReference type="InterPro" id="IPR019734">
    <property type="entry name" value="TPR_rpt"/>
</dbReference>
<feature type="domain" description="KIB1-4 beta-propeller" evidence="8">
    <location>
        <begin position="1149"/>
        <end position="1400"/>
    </location>
</feature>
<evidence type="ECO:0000259" key="7">
    <source>
        <dbReference type="Pfam" id="PF00850"/>
    </source>
</evidence>
<feature type="domain" description="Tr-type G" evidence="6">
    <location>
        <begin position="206"/>
        <end position="319"/>
    </location>
</feature>
<comment type="caution">
    <text evidence="9">The sequence shown here is derived from an EMBL/GenBank/DDBJ whole genome shotgun (WGS) entry which is preliminary data.</text>
</comment>
<dbReference type="GO" id="GO:0003924">
    <property type="term" value="F:GTPase activity"/>
    <property type="evidence" value="ECO:0007669"/>
    <property type="project" value="InterPro"/>
</dbReference>
<dbReference type="InterPro" id="IPR011990">
    <property type="entry name" value="TPR-like_helical_dom_sf"/>
</dbReference>
<dbReference type="InterPro" id="IPR037138">
    <property type="entry name" value="His_deacetylse_dom_sf"/>
</dbReference>
<dbReference type="Gene3D" id="2.40.30.10">
    <property type="entry name" value="Translation factors"/>
    <property type="match status" value="1"/>
</dbReference>
<evidence type="ECO:0000313" key="9">
    <source>
        <dbReference type="EMBL" id="GJN16095.1"/>
    </source>
</evidence>
<evidence type="ECO:0000256" key="4">
    <source>
        <dbReference type="ARBA" id="ARBA00022917"/>
    </source>
</evidence>
<dbReference type="GO" id="GO:0043022">
    <property type="term" value="F:ribosome binding"/>
    <property type="evidence" value="ECO:0007669"/>
    <property type="project" value="TreeGrafter"/>
</dbReference>
<dbReference type="SUPFAM" id="SSF52768">
    <property type="entry name" value="Arginase/deacetylase"/>
    <property type="match status" value="1"/>
</dbReference>
<dbReference type="PANTHER" id="PTHR42908:SF10">
    <property type="entry name" value="EUKARYOTIC TRANSLATION ELONGATION FACTOR 2"/>
    <property type="match status" value="1"/>
</dbReference>
<dbReference type="Proteomes" id="UP001054889">
    <property type="component" value="Unassembled WGS sequence"/>
</dbReference>
<feature type="region of interest" description="Disordered" evidence="5">
    <location>
        <begin position="1"/>
        <end position="28"/>
    </location>
</feature>
<feature type="domain" description="Histone deacetylase" evidence="7">
    <location>
        <begin position="792"/>
        <end position="1082"/>
    </location>
</feature>
<feature type="compositionally biased region" description="Acidic residues" evidence="5">
    <location>
        <begin position="122"/>
        <end position="132"/>
    </location>
</feature>
<dbReference type="InterPro" id="IPR023696">
    <property type="entry name" value="Ureohydrolase_dom_sf"/>
</dbReference>
<evidence type="ECO:0000259" key="6">
    <source>
        <dbReference type="Pfam" id="PF00009"/>
    </source>
</evidence>
<dbReference type="SUPFAM" id="SSF50447">
    <property type="entry name" value="Translation proteins"/>
    <property type="match status" value="1"/>
</dbReference>
<accession>A0AAV5E0T0</accession>
<dbReference type="EMBL" id="BQKI01000072">
    <property type="protein sequence ID" value="GJN16095.1"/>
    <property type="molecule type" value="Genomic_DNA"/>
</dbReference>
<dbReference type="FunFam" id="2.40.30.10:FF:000010">
    <property type="entry name" value="Translation elongation factor 2"/>
    <property type="match status" value="1"/>
</dbReference>
<keyword evidence="10" id="KW-1185">Reference proteome</keyword>
<keyword evidence="2" id="KW-0963">Cytoplasm</keyword>
<dbReference type="SUPFAM" id="SSF48452">
    <property type="entry name" value="TPR-like"/>
    <property type="match status" value="1"/>
</dbReference>
<dbReference type="GO" id="GO:0005525">
    <property type="term" value="F:GTP binding"/>
    <property type="evidence" value="ECO:0007669"/>
    <property type="project" value="UniProtKB-KW"/>
</dbReference>
<feature type="region of interest" description="Disordered" evidence="5">
    <location>
        <begin position="1102"/>
        <end position="1140"/>
    </location>
</feature>
<evidence type="ECO:0000256" key="3">
    <source>
        <dbReference type="ARBA" id="ARBA00022768"/>
    </source>
</evidence>
<evidence type="ECO:0008006" key="11">
    <source>
        <dbReference type="Google" id="ProtNLM"/>
    </source>
</evidence>
<dbReference type="InterPro" id="IPR023801">
    <property type="entry name" value="His_deacetylse_dom"/>
</dbReference>
<evidence type="ECO:0000259" key="8">
    <source>
        <dbReference type="Pfam" id="PF03478"/>
    </source>
</evidence>
<proteinExistence type="predicted"/>
<dbReference type="SMART" id="SM00028">
    <property type="entry name" value="TPR"/>
    <property type="match status" value="1"/>
</dbReference>
<organism evidence="9 10">
    <name type="scientific">Eleusine coracana subsp. coracana</name>
    <dbReference type="NCBI Taxonomy" id="191504"/>
    <lineage>
        <taxon>Eukaryota</taxon>
        <taxon>Viridiplantae</taxon>
        <taxon>Streptophyta</taxon>
        <taxon>Embryophyta</taxon>
        <taxon>Tracheophyta</taxon>
        <taxon>Spermatophyta</taxon>
        <taxon>Magnoliopsida</taxon>
        <taxon>Liliopsida</taxon>
        <taxon>Poales</taxon>
        <taxon>Poaceae</taxon>
        <taxon>PACMAD clade</taxon>
        <taxon>Chloridoideae</taxon>
        <taxon>Cynodonteae</taxon>
        <taxon>Eleusininae</taxon>
        <taxon>Eleusine</taxon>
    </lineage>
</organism>
<keyword evidence="3" id="KW-0251">Elongation factor</keyword>
<feature type="compositionally biased region" description="Acidic residues" evidence="5">
    <location>
        <begin position="86"/>
        <end position="111"/>
    </location>
</feature>
<dbReference type="InterPro" id="IPR005174">
    <property type="entry name" value="KIB1-4_b-propeller"/>
</dbReference>